<dbReference type="GO" id="GO:0007099">
    <property type="term" value="P:centriole replication"/>
    <property type="evidence" value="ECO:0007669"/>
    <property type="project" value="TreeGrafter"/>
</dbReference>
<dbReference type="InParanoid" id="H2YGG6"/>
<evidence type="ECO:0000313" key="2">
    <source>
        <dbReference type="Proteomes" id="UP000007875"/>
    </source>
</evidence>
<reference evidence="1" key="2">
    <citation type="submission" date="2025-08" db="UniProtKB">
        <authorList>
            <consortium name="Ensembl"/>
        </authorList>
    </citation>
    <scope>IDENTIFICATION</scope>
</reference>
<evidence type="ECO:0000313" key="1">
    <source>
        <dbReference type="Ensembl" id="ENSCSAVP00000004415.1"/>
    </source>
</evidence>
<dbReference type="Ensembl" id="ENSCSAVT00000004479.1">
    <property type="protein sequence ID" value="ENSCSAVP00000004415.1"/>
    <property type="gene ID" value="ENSCSAVG00000002614.1"/>
</dbReference>
<dbReference type="eggNOG" id="ENOG502RTSX">
    <property type="taxonomic scope" value="Eukaryota"/>
</dbReference>
<dbReference type="InterPro" id="IPR030791">
    <property type="entry name" value="Rotatin"/>
</dbReference>
<dbReference type="OMA" id="ADRGQHP"/>
<dbReference type="GO" id="GO:0005814">
    <property type="term" value="C:centriole"/>
    <property type="evidence" value="ECO:0007669"/>
    <property type="project" value="TreeGrafter"/>
</dbReference>
<accession>H2YGG6</accession>
<keyword evidence="2" id="KW-1185">Reference proteome</keyword>
<dbReference type="GO" id="GO:0032053">
    <property type="term" value="P:ciliary basal body organization"/>
    <property type="evidence" value="ECO:0007669"/>
    <property type="project" value="TreeGrafter"/>
</dbReference>
<reference evidence="1" key="3">
    <citation type="submission" date="2025-09" db="UniProtKB">
        <authorList>
            <consortium name="Ensembl"/>
        </authorList>
    </citation>
    <scope>IDENTIFICATION</scope>
</reference>
<dbReference type="PANTHER" id="PTHR31691">
    <property type="entry name" value="ROTATIN"/>
    <property type="match status" value="1"/>
</dbReference>
<dbReference type="GeneTree" id="ENSGT00640000091535"/>
<dbReference type="GO" id="GO:0036064">
    <property type="term" value="C:ciliary basal body"/>
    <property type="evidence" value="ECO:0007669"/>
    <property type="project" value="InterPro"/>
</dbReference>
<name>H2YGG6_CIOSA</name>
<dbReference type="AlphaFoldDB" id="H2YGG6"/>
<dbReference type="GO" id="GO:0010457">
    <property type="term" value="P:centriole-centriole cohesion"/>
    <property type="evidence" value="ECO:0007669"/>
    <property type="project" value="TreeGrafter"/>
</dbReference>
<dbReference type="InterPro" id="IPR016024">
    <property type="entry name" value="ARM-type_fold"/>
</dbReference>
<dbReference type="Proteomes" id="UP000007875">
    <property type="component" value="Unassembled WGS sequence"/>
</dbReference>
<dbReference type="Gene3D" id="1.25.10.10">
    <property type="entry name" value="Leucine-rich Repeat Variant"/>
    <property type="match status" value="1"/>
</dbReference>
<dbReference type="STRING" id="51511.ENSCSAVP00000004415"/>
<dbReference type="InterPro" id="IPR011989">
    <property type="entry name" value="ARM-like"/>
</dbReference>
<evidence type="ECO:0008006" key="3">
    <source>
        <dbReference type="Google" id="ProtNLM"/>
    </source>
</evidence>
<dbReference type="GO" id="GO:0005813">
    <property type="term" value="C:centrosome"/>
    <property type="evidence" value="ECO:0007669"/>
    <property type="project" value="InterPro"/>
</dbReference>
<protein>
    <recommendedName>
        <fullName evidence="3">PUL domain-containing protein</fullName>
    </recommendedName>
</protein>
<dbReference type="HOGENOM" id="CLU_106335_0_0_1"/>
<organism evidence="1 2">
    <name type="scientific">Ciona savignyi</name>
    <name type="common">Pacific transparent sea squirt</name>
    <dbReference type="NCBI Taxonomy" id="51511"/>
    <lineage>
        <taxon>Eukaryota</taxon>
        <taxon>Metazoa</taxon>
        <taxon>Chordata</taxon>
        <taxon>Tunicata</taxon>
        <taxon>Ascidiacea</taxon>
        <taxon>Phlebobranchia</taxon>
        <taxon>Cionidae</taxon>
        <taxon>Ciona</taxon>
    </lineage>
</organism>
<reference evidence="2" key="1">
    <citation type="submission" date="2003-08" db="EMBL/GenBank/DDBJ databases">
        <authorList>
            <person name="Birren B."/>
            <person name="Nusbaum C."/>
            <person name="Abebe A."/>
            <person name="Abouelleil A."/>
            <person name="Adekoya E."/>
            <person name="Ait-zahra M."/>
            <person name="Allen N."/>
            <person name="Allen T."/>
            <person name="An P."/>
            <person name="Anderson M."/>
            <person name="Anderson S."/>
            <person name="Arachchi H."/>
            <person name="Armbruster J."/>
            <person name="Bachantsang P."/>
            <person name="Baldwin J."/>
            <person name="Barry A."/>
            <person name="Bayul T."/>
            <person name="Blitshsteyn B."/>
            <person name="Bloom T."/>
            <person name="Blye J."/>
            <person name="Boguslavskiy L."/>
            <person name="Borowsky M."/>
            <person name="Boukhgalter B."/>
            <person name="Brunache A."/>
            <person name="Butler J."/>
            <person name="Calixte N."/>
            <person name="Calvo S."/>
            <person name="Camarata J."/>
            <person name="Campo K."/>
            <person name="Chang J."/>
            <person name="Cheshatsang Y."/>
            <person name="Citroen M."/>
            <person name="Collymore A."/>
            <person name="Considine T."/>
            <person name="Cook A."/>
            <person name="Cooke P."/>
            <person name="Corum B."/>
            <person name="Cuomo C."/>
            <person name="David R."/>
            <person name="Dawoe T."/>
            <person name="Degray S."/>
            <person name="Dodge S."/>
            <person name="Dooley K."/>
            <person name="Dorje P."/>
            <person name="Dorjee K."/>
            <person name="Dorris L."/>
            <person name="Duffey N."/>
            <person name="Dupes A."/>
            <person name="Elkins T."/>
            <person name="Engels R."/>
            <person name="Erickson J."/>
            <person name="Farina A."/>
            <person name="Faro S."/>
            <person name="Ferreira P."/>
            <person name="Fischer H."/>
            <person name="Fitzgerald M."/>
            <person name="Foley K."/>
            <person name="Gage D."/>
            <person name="Galagan J."/>
            <person name="Gearin G."/>
            <person name="Gnerre S."/>
            <person name="Gnirke A."/>
            <person name="Goyette A."/>
            <person name="Graham J."/>
            <person name="Grandbois E."/>
            <person name="Gyaltsen K."/>
            <person name="Hafez N."/>
            <person name="Hagopian D."/>
            <person name="Hagos B."/>
            <person name="Hall J."/>
            <person name="Hatcher B."/>
            <person name="Heller A."/>
            <person name="Higgins H."/>
            <person name="Honan T."/>
            <person name="Horn A."/>
            <person name="Houde N."/>
            <person name="Hughes L."/>
            <person name="Hulme W."/>
            <person name="Husby E."/>
            <person name="Iliev I."/>
            <person name="Jaffe D."/>
            <person name="Jones C."/>
            <person name="Kamal M."/>
            <person name="Kamat A."/>
            <person name="Kamvysselis M."/>
            <person name="Karlsson E."/>
            <person name="Kells C."/>
            <person name="Kieu A."/>
            <person name="Kisner P."/>
            <person name="Kodira C."/>
            <person name="Kulbokas E."/>
            <person name="Labutti K."/>
            <person name="Lama D."/>
            <person name="Landers T."/>
            <person name="Leger J."/>
            <person name="Levine S."/>
            <person name="Lewis D."/>
            <person name="Lewis T."/>
            <person name="Lindblad-toh K."/>
            <person name="Liu X."/>
            <person name="Lokyitsang T."/>
            <person name="Lokyitsang Y."/>
            <person name="Lucien O."/>
            <person name="Lui A."/>
            <person name="Ma L.J."/>
            <person name="Mabbitt R."/>
            <person name="Macdonald J."/>
            <person name="Maclean C."/>
            <person name="Major J."/>
            <person name="Manning J."/>
            <person name="Marabella R."/>
            <person name="Maru K."/>
            <person name="Matthews C."/>
            <person name="Mauceli E."/>
            <person name="Mccarthy M."/>
            <person name="Mcdonough S."/>
            <person name="Mcghee T."/>
            <person name="Meldrim J."/>
            <person name="Meneus L."/>
            <person name="Mesirov J."/>
            <person name="Mihalev A."/>
            <person name="Mihova T."/>
            <person name="Mikkelsen T."/>
            <person name="Mlenga V."/>
            <person name="Moru K."/>
            <person name="Mozes J."/>
            <person name="Mulrain L."/>
            <person name="Munson G."/>
            <person name="Naylor J."/>
            <person name="Newes C."/>
            <person name="Nguyen C."/>
            <person name="Nguyen N."/>
            <person name="Nguyen T."/>
            <person name="Nicol R."/>
            <person name="Nielsen C."/>
            <person name="Nizzari M."/>
            <person name="Norbu C."/>
            <person name="Norbu N."/>
            <person name="O'donnell P."/>
            <person name="Okoawo O."/>
            <person name="O'leary S."/>
            <person name="Omotosho B."/>
            <person name="O'neill K."/>
            <person name="Osman S."/>
            <person name="Parker S."/>
            <person name="Perrin D."/>
            <person name="Phunkhang P."/>
            <person name="Piqani B."/>
            <person name="Purcell S."/>
            <person name="Rachupka T."/>
            <person name="Ramasamy U."/>
            <person name="Rameau R."/>
            <person name="Ray V."/>
            <person name="Raymond C."/>
            <person name="Retta R."/>
            <person name="Richardson S."/>
            <person name="Rise C."/>
            <person name="Rodriguez J."/>
            <person name="Rogers J."/>
            <person name="Rogov P."/>
            <person name="Rutman M."/>
            <person name="Schupbach R."/>
            <person name="Seaman C."/>
            <person name="Settipalli S."/>
            <person name="Sharpe T."/>
            <person name="Sheridan J."/>
            <person name="Sherpa N."/>
            <person name="Shi J."/>
            <person name="Smirnov S."/>
            <person name="Smith C."/>
            <person name="Sougnez C."/>
            <person name="Spencer B."/>
            <person name="Stalker J."/>
            <person name="Stange-thomann N."/>
            <person name="Stavropoulos S."/>
            <person name="Stetson K."/>
            <person name="Stone C."/>
            <person name="Stone S."/>
            <person name="Stubbs M."/>
            <person name="Talamas J."/>
            <person name="Tchuinga P."/>
            <person name="Tenzing P."/>
            <person name="Tesfaye S."/>
            <person name="Theodore J."/>
            <person name="Thoulutsang Y."/>
            <person name="Topham K."/>
            <person name="Towey S."/>
            <person name="Tsamla T."/>
            <person name="Tsomo N."/>
            <person name="Vallee D."/>
            <person name="Vassiliev H."/>
            <person name="Venkataraman V."/>
            <person name="Vinson J."/>
            <person name="Vo A."/>
            <person name="Wade C."/>
            <person name="Wang S."/>
            <person name="Wangchuk T."/>
            <person name="Wangdi T."/>
            <person name="Whittaker C."/>
            <person name="Wilkinson J."/>
            <person name="Wu Y."/>
            <person name="Wyman D."/>
            <person name="Yadav S."/>
            <person name="Yang S."/>
            <person name="Yang X."/>
            <person name="Yeager S."/>
            <person name="Yee E."/>
            <person name="Young G."/>
            <person name="Zainoun J."/>
            <person name="Zembeck L."/>
            <person name="Zimmer A."/>
            <person name="Zody M."/>
            <person name="Lander E."/>
        </authorList>
    </citation>
    <scope>NUCLEOTIDE SEQUENCE [LARGE SCALE GENOMIC DNA]</scope>
</reference>
<dbReference type="PANTHER" id="PTHR31691:SF1">
    <property type="entry name" value="ROTATIN"/>
    <property type="match status" value="1"/>
</dbReference>
<sequence>MGQPSVVSCLIQTCRDIHATVLSRQKLPANLLQLTFNVLTNISSSPECRALVWKANLLELFAASADRGQHPKRSKLQTSLLEYWLRLMLALSFHTDGQLNILKLRDIFDVLIELYSSKTFPKLVLDIIRNLCFHAPSKNRISSCNPVVNILLLNLGQKDKAVRMDCSIAVLSLLCNNQKAKVHLKGAGLGKCVQNTLDRLTLEGDVHSADDMKYKRHLEDVLQIMQG</sequence>
<dbReference type="SUPFAM" id="SSF48371">
    <property type="entry name" value="ARM repeat"/>
    <property type="match status" value="1"/>
</dbReference>
<proteinExistence type="predicted"/>